<keyword evidence="11" id="KW-1185">Reference proteome</keyword>
<reference evidence="10 11" key="1">
    <citation type="journal article" date="2019" name="Gut">
        <title>Antibiotics-induced monodominance of a novel gut bacterial order.</title>
        <authorList>
            <person name="Hildebrand F."/>
            <person name="Moitinho-Silva L."/>
            <person name="Blasche S."/>
            <person name="Jahn M.T."/>
            <person name="Gossmann T.I."/>
            <person name="Heuerta-Cepas J."/>
            <person name="Hercog R."/>
            <person name="Luetge M."/>
            <person name="Bahram M."/>
            <person name="Pryszlak A."/>
            <person name="Alves R.J."/>
            <person name="Waszak S.M."/>
            <person name="Zhu A."/>
            <person name="Ye L."/>
            <person name="Costea P.I."/>
            <person name="Aalvink S."/>
            <person name="Belzer C."/>
            <person name="Forslund S.K."/>
            <person name="Sunagawa S."/>
            <person name="Hentschel U."/>
            <person name="Merten C."/>
            <person name="Patil K.R."/>
            <person name="Benes V."/>
            <person name="Bork P."/>
        </authorList>
    </citation>
    <scope>NUCLEOTIDE SEQUENCE [LARGE SCALE GENOMIC DNA]</scope>
    <source>
        <strain evidence="10 11">HDS1380</strain>
    </source>
</reference>
<evidence type="ECO:0000256" key="8">
    <source>
        <dbReference type="SAM" id="Phobius"/>
    </source>
</evidence>
<proteinExistence type="inferred from homology"/>
<evidence type="ECO:0000256" key="3">
    <source>
        <dbReference type="ARBA" id="ARBA00022475"/>
    </source>
</evidence>
<evidence type="ECO:0000313" key="11">
    <source>
        <dbReference type="Proteomes" id="UP000291269"/>
    </source>
</evidence>
<dbReference type="Proteomes" id="UP000291269">
    <property type="component" value="Unassembled WGS sequence"/>
</dbReference>
<dbReference type="InterPro" id="IPR018076">
    <property type="entry name" value="T2SS_GspF_dom"/>
</dbReference>
<evidence type="ECO:0000259" key="9">
    <source>
        <dbReference type="Pfam" id="PF00482"/>
    </source>
</evidence>
<feature type="transmembrane region" description="Helical" evidence="8">
    <location>
        <begin position="222"/>
        <end position="240"/>
    </location>
</feature>
<dbReference type="InterPro" id="IPR003004">
    <property type="entry name" value="GspF/PilC"/>
</dbReference>
<accession>A0A4Q2K9R8</accession>
<dbReference type="Pfam" id="PF00482">
    <property type="entry name" value="T2SSF"/>
    <property type="match status" value="2"/>
</dbReference>
<evidence type="ECO:0000256" key="2">
    <source>
        <dbReference type="ARBA" id="ARBA00005745"/>
    </source>
</evidence>
<keyword evidence="6 8" id="KW-1133">Transmembrane helix</keyword>
<gene>
    <name evidence="10" type="ORF">ESZ91_02660</name>
</gene>
<evidence type="ECO:0000256" key="4">
    <source>
        <dbReference type="ARBA" id="ARBA00022519"/>
    </source>
</evidence>
<feature type="transmembrane region" description="Helical" evidence="8">
    <location>
        <begin position="374"/>
        <end position="391"/>
    </location>
</feature>
<organism evidence="10 11">
    <name type="scientific">Candidatus Borkfalkia ceftriaxoniphila</name>
    <dbReference type="NCBI Taxonomy" id="2508949"/>
    <lineage>
        <taxon>Bacteria</taxon>
        <taxon>Bacillati</taxon>
        <taxon>Bacillota</taxon>
        <taxon>Clostridia</taxon>
        <taxon>Christensenellales</taxon>
        <taxon>Christensenellaceae</taxon>
        <taxon>Candidatus Borkfalkia</taxon>
    </lineage>
</organism>
<keyword evidence="3" id="KW-1003">Cell membrane</keyword>
<evidence type="ECO:0000256" key="7">
    <source>
        <dbReference type="ARBA" id="ARBA00023136"/>
    </source>
</evidence>
<name>A0A4Q2K9R8_9FIRM</name>
<evidence type="ECO:0000313" key="10">
    <source>
        <dbReference type="EMBL" id="RXZ61305.1"/>
    </source>
</evidence>
<feature type="domain" description="Type II secretion system protein GspF" evidence="9">
    <location>
        <begin position="271"/>
        <end position="393"/>
    </location>
</feature>
<dbReference type="InterPro" id="IPR042094">
    <property type="entry name" value="T2SS_GspF_sf"/>
</dbReference>
<comment type="subcellular location">
    <subcellularLocation>
        <location evidence="1">Cell inner membrane</location>
        <topology evidence="1">Multi-pass membrane protein</topology>
    </subcellularLocation>
</comment>
<feature type="transmembrane region" description="Helical" evidence="8">
    <location>
        <begin position="169"/>
        <end position="190"/>
    </location>
</feature>
<dbReference type="AlphaFoldDB" id="A0A4Q2K9R8"/>
<dbReference type="PANTHER" id="PTHR30012">
    <property type="entry name" value="GENERAL SECRETION PATHWAY PROTEIN"/>
    <property type="match status" value="1"/>
</dbReference>
<comment type="caution">
    <text evidence="10">The sequence shown here is derived from an EMBL/GenBank/DDBJ whole genome shotgun (WGS) entry which is preliminary data.</text>
</comment>
<dbReference type="EMBL" id="SDOZ01000002">
    <property type="protein sequence ID" value="RXZ61305.1"/>
    <property type="molecule type" value="Genomic_DNA"/>
</dbReference>
<evidence type="ECO:0000256" key="5">
    <source>
        <dbReference type="ARBA" id="ARBA00022692"/>
    </source>
</evidence>
<evidence type="ECO:0000256" key="6">
    <source>
        <dbReference type="ARBA" id="ARBA00022989"/>
    </source>
</evidence>
<feature type="domain" description="Type II secretion system protein GspF" evidence="9">
    <location>
        <begin position="68"/>
        <end position="191"/>
    </location>
</feature>
<dbReference type="FunFam" id="1.20.81.30:FF:000001">
    <property type="entry name" value="Type II secretion system protein F"/>
    <property type="match status" value="1"/>
</dbReference>
<sequence length="403" mass="44592">MKKYKYTAINLDKKKFTGVFLAEDEQQLARRLAEQSLYLVKASPIKKTTASTFFSASGKVSANELATFCRQFAIMVTTGIPIVDALGILKAQSYSGLLKKTLEFVFEDVKSGLLLSQSLEKHKKIFPQFLRSMIYVGEISGALDKILVTLADYFETDARIKKKTKSAMIYPIILIFMAVGIIVLMVAFIIPTFMDALSSLDIEMPALTMALYNMSVAFQENWKKIVLIVLGAVLTIFLLLRTKKGKDVFDTFKLKAPVIGKITTDLVTARFARAFGLLIDGGMDVVESMETVQIVLGNRYVEKRFKAAIEDVRQGMSLTVALDSYKLFPPLIIQMIAVGERTGSLAEVLIRSCPFFDNQAETALSSIMTVLQPIILVIIGGAVGVLFYAIYSPLLQVMQGFGV</sequence>
<dbReference type="PRINTS" id="PR00812">
    <property type="entry name" value="BCTERIALGSPF"/>
</dbReference>
<comment type="similarity">
    <text evidence="2">Belongs to the GSP F family.</text>
</comment>
<dbReference type="RefSeq" id="WP_129223860.1">
    <property type="nucleotide sequence ID" value="NZ_SDOZ01000002.1"/>
</dbReference>
<protein>
    <submittedName>
        <fullName evidence="10">Type II secretion system F family protein</fullName>
    </submittedName>
</protein>
<evidence type="ECO:0000256" key="1">
    <source>
        <dbReference type="ARBA" id="ARBA00004429"/>
    </source>
</evidence>
<dbReference type="OrthoDB" id="9805682at2"/>
<dbReference type="PANTHER" id="PTHR30012:SF0">
    <property type="entry name" value="TYPE II SECRETION SYSTEM PROTEIN F-RELATED"/>
    <property type="match status" value="1"/>
</dbReference>
<keyword evidence="7 8" id="KW-0472">Membrane</keyword>
<dbReference type="GO" id="GO:0005886">
    <property type="term" value="C:plasma membrane"/>
    <property type="evidence" value="ECO:0007669"/>
    <property type="project" value="UniProtKB-SubCell"/>
</dbReference>
<keyword evidence="5 8" id="KW-0812">Transmembrane</keyword>
<keyword evidence="4" id="KW-0997">Cell inner membrane</keyword>
<dbReference type="Gene3D" id="1.20.81.30">
    <property type="entry name" value="Type II secretion system (T2SS), domain F"/>
    <property type="match status" value="2"/>
</dbReference>